<evidence type="ECO:0000256" key="5">
    <source>
        <dbReference type="ARBA" id="ARBA00023125"/>
    </source>
</evidence>
<keyword evidence="3" id="KW-0805">Transcription regulation</keyword>
<evidence type="ECO:0000256" key="4">
    <source>
        <dbReference type="ARBA" id="ARBA00023016"/>
    </source>
</evidence>
<dbReference type="InterPro" id="IPR000232">
    <property type="entry name" value="HSF_DNA-bd"/>
</dbReference>
<dbReference type="GO" id="GO:0000978">
    <property type="term" value="F:RNA polymerase II cis-regulatory region sequence-specific DNA binding"/>
    <property type="evidence" value="ECO:0007669"/>
    <property type="project" value="TreeGrafter"/>
</dbReference>
<feature type="compositionally biased region" description="Pro residues" evidence="10">
    <location>
        <begin position="17"/>
        <end position="29"/>
    </location>
</feature>
<keyword evidence="13" id="KW-1185">Reference proteome</keyword>
<evidence type="ECO:0000256" key="9">
    <source>
        <dbReference type="SAM" id="Coils"/>
    </source>
</evidence>
<dbReference type="OrthoDB" id="60033at2759"/>
<dbReference type="InterPro" id="IPR036388">
    <property type="entry name" value="WH-like_DNA-bd_sf"/>
</dbReference>
<accession>A0A834WA24</accession>
<dbReference type="InterPro" id="IPR036390">
    <property type="entry name" value="WH_DNA-bd_sf"/>
</dbReference>
<dbReference type="PRINTS" id="PR00056">
    <property type="entry name" value="HSFDOMAIN"/>
</dbReference>
<dbReference type="PANTHER" id="PTHR10015">
    <property type="entry name" value="HEAT SHOCK TRANSCRIPTION FACTOR"/>
    <property type="match status" value="1"/>
</dbReference>
<feature type="domain" description="HSF-type DNA-binding" evidence="11">
    <location>
        <begin position="69"/>
        <end position="93"/>
    </location>
</feature>
<keyword evidence="9" id="KW-0175">Coiled coil</keyword>
<dbReference type="AlphaFoldDB" id="A0A834WA24"/>
<dbReference type="GO" id="GO:0005634">
    <property type="term" value="C:nucleus"/>
    <property type="evidence" value="ECO:0007669"/>
    <property type="project" value="UniProtKB-SubCell"/>
</dbReference>
<dbReference type="PANTHER" id="PTHR10015:SF436">
    <property type="entry name" value="HEAT STRESS TRANSCRIPTION FACTOR A-1D"/>
    <property type="match status" value="1"/>
</dbReference>
<evidence type="ECO:0000256" key="1">
    <source>
        <dbReference type="ARBA" id="ARBA00004123"/>
    </source>
</evidence>
<keyword evidence="2" id="KW-0597">Phosphoprotein</keyword>
<dbReference type="PROSITE" id="PS00434">
    <property type="entry name" value="HSF_DOMAIN"/>
    <property type="match status" value="1"/>
</dbReference>
<feature type="coiled-coil region" evidence="9">
    <location>
        <begin position="149"/>
        <end position="197"/>
    </location>
</feature>
<keyword evidence="4 12" id="KW-0346">Stress response</keyword>
<organism evidence="12 13">
    <name type="scientific">Senna tora</name>
    <dbReference type="NCBI Taxonomy" id="362788"/>
    <lineage>
        <taxon>Eukaryota</taxon>
        <taxon>Viridiplantae</taxon>
        <taxon>Streptophyta</taxon>
        <taxon>Embryophyta</taxon>
        <taxon>Tracheophyta</taxon>
        <taxon>Spermatophyta</taxon>
        <taxon>Magnoliopsida</taxon>
        <taxon>eudicotyledons</taxon>
        <taxon>Gunneridae</taxon>
        <taxon>Pentapetalae</taxon>
        <taxon>rosids</taxon>
        <taxon>fabids</taxon>
        <taxon>Fabales</taxon>
        <taxon>Fabaceae</taxon>
        <taxon>Caesalpinioideae</taxon>
        <taxon>Cassia clade</taxon>
        <taxon>Senna</taxon>
    </lineage>
</organism>
<dbReference type="SUPFAM" id="SSF46785">
    <property type="entry name" value="Winged helix' DNA-binding domain"/>
    <property type="match status" value="1"/>
</dbReference>
<evidence type="ECO:0000256" key="3">
    <source>
        <dbReference type="ARBA" id="ARBA00023015"/>
    </source>
</evidence>
<feature type="region of interest" description="Disordered" evidence="10">
    <location>
        <begin position="1"/>
        <end position="29"/>
    </location>
</feature>
<dbReference type="GO" id="GO:0003700">
    <property type="term" value="F:DNA-binding transcription factor activity"/>
    <property type="evidence" value="ECO:0007669"/>
    <property type="project" value="InterPro"/>
</dbReference>
<dbReference type="GO" id="GO:0006357">
    <property type="term" value="P:regulation of transcription by RNA polymerase II"/>
    <property type="evidence" value="ECO:0007669"/>
    <property type="project" value="TreeGrafter"/>
</dbReference>
<sequence length="499" mass="54761">MDGVHNSGSSGGAQTPAPAPIPNANGPPPFLSKTYDMVDDPSSDAIVSWSSTNNSFVVWNPPEFARDLLPKYFKHNNFSSFVRQLNTYGFRKVDPDRWEFANEGFLRGQKHLLKNITRRKPAHGHSNQQAQQSSHGQSSSVGACVEVGKFGLEEEVERLKRDKNVLMQELVRLRQQQQATDNQMQQMVQRLQGMEQRQQQMMSFLAKAVQSPGFLAQFVQQQNESNRRITEASKKRRLKQEGIAETELASAPDGQIVKYQPLMNEAAKAMLRQMMKLDTSRVESFDNNSDNYLVADGSISSTAMDCGSSSNRSSGVTLQEVPPTSVNAPSAGKSEVQSFPQSAASEEVTIAQYPDVNVLVGASEGPSIPVSDVDVIMPELSAIPEIVTGNILDIPGENYMGAETGNDGYMDPTSLGINGSLPLDIGSMSPDTDIDDLLRNSSFWDDLVQSPLPEDIETDAAEVSQGNEVQPMENGWEKAEHMDQLTEQMGLLSSDAKRV</sequence>
<evidence type="ECO:0000256" key="7">
    <source>
        <dbReference type="ARBA" id="ARBA00023242"/>
    </source>
</evidence>
<evidence type="ECO:0000256" key="2">
    <source>
        <dbReference type="ARBA" id="ARBA00022553"/>
    </source>
</evidence>
<feature type="region of interest" description="Disordered" evidence="10">
    <location>
        <begin position="119"/>
        <end position="140"/>
    </location>
</feature>
<gene>
    <name evidence="12" type="ORF">G2W53_036222</name>
</gene>
<name>A0A834WA24_9FABA</name>
<comment type="caution">
    <text evidence="12">The sequence shown here is derived from an EMBL/GenBank/DDBJ whole genome shotgun (WGS) entry which is preliminary data.</text>
</comment>
<keyword evidence="7" id="KW-0539">Nucleus</keyword>
<evidence type="ECO:0000256" key="6">
    <source>
        <dbReference type="ARBA" id="ARBA00023163"/>
    </source>
</evidence>
<dbReference type="GO" id="GO:0034605">
    <property type="term" value="P:cellular response to heat"/>
    <property type="evidence" value="ECO:0007669"/>
    <property type="project" value="TreeGrafter"/>
</dbReference>
<feature type="region of interest" description="Disordered" evidence="10">
    <location>
        <begin position="305"/>
        <end position="338"/>
    </location>
</feature>
<keyword evidence="5" id="KW-0238">DNA-binding</keyword>
<evidence type="ECO:0000259" key="11">
    <source>
        <dbReference type="PROSITE" id="PS00434"/>
    </source>
</evidence>
<evidence type="ECO:0000313" key="13">
    <source>
        <dbReference type="Proteomes" id="UP000634136"/>
    </source>
</evidence>
<comment type="similarity">
    <text evidence="8">Belongs to the HSF family. Class A subfamily.</text>
</comment>
<dbReference type="SMART" id="SM00415">
    <property type="entry name" value="HSF"/>
    <property type="match status" value="1"/>
</dbReference>
<dbReference type="Proteomes" id="UP000634136">
    <property type="component" value="Unassembled WGS sequence"/>
</dbReference>
<evidence type="ECO:0000313" key="12">
    <source>
        <dbReference type="EMBL" id="KAF7809479.1"/>
    </source>
</evidence>
<proteinExistence type="inferred from homology"/>
<dbReference type="Gene3D" id="1.10.10.10">
    <property type="entry name" value="Winged helix-like DNA-binding domain superfamily/Winged helix DNA-binding domain"/>
    <property type="match status" value="1"/>
</dbReference>
<feature type="compositionally biased region" description="Low complexity" evidence="10">
    <location>
        <begin position="124"/>
        <end position="140"/>
    </location>
</feature>
<feature type="compositionally biased region" description="Polar residues" evidence="10">
    <location>
        <begin position="305"/>
        <end position="328"/>
    </location>
</feature>
<evidence type="ECO:0000256" key="8">
    <source>
        <dbReference type="ARBA" id="ARBA00061350"/>
    </source>
</evidence>
<dbReference type="EMBL" id="JAAIUW010000011">
    <property type="protein sequence ID" value="KAF7809479.1"/>
    <property type="molecule type" value="Genomic_DNA"/>
</dbReference>
<protein>
    <submittedName>
        <fullName evidence="12">Heat shock factor protein HSF8-like</fullName>
    </submittedName>
</protein>
<reference evidence="12" key="1">
    <citation type="submission" date="2020-09" db="EMBL/GenBank/DDBJ databases">
        <title>Genome-Enabled Discovery of Anthraquinone Biosynthesis in Senna tora.</title>
        <authorList>
            <person name="Kang S.-H."/>
            <person name="Pandey R.P."/>
            <person name="Lee C.-M."/>
            <person name="Sim J.-S."/>
            <person name="Jeong J.-T."/>
            <person name="Choi B.-S."/>
            <person name="Jung M."/>
            <person name="Ginzburg D."/>
            <person name="Zhao K."/>
            <person name="Won S.Y."/>
            <person name="Oh T.-J."/>
            <person name="Yu Y."/>
            <person name="Kim N.-H."/>
            <person name="Lee O.R."/>
            <person name="Lee T.-H."/>
            <person name="Bashyal P."/>
            <person name="Kim T.-S."/>
            <person name="Lee W.-H."/>
            <person name="Kawkins C."/>
            <person name="Kim C.-K."/>
            <person name="Kim J.S."/>
            <person name="Ahn B.O."/>
            <person name="Rhee S.Y."/>
            <person name="Sohng J.K."/>
        </authorList>
    </citation>
    <scope>NUCLEOTIDE SEQUENCE</scope>
    <source>
        <tissue evidence="12">Leaf</tissue>
    </source>
</reference>
<dbReference type="FunFam" id="1.10.10.10:FF:000057">
    <property type="entry name" value="Heat shock transcription factor 1"/>
    <property type="match status" value="1"/>
</dbReference>
<evidence type="ECO:0000256" key="10">
    <source>
        <dbReference type="SAM" id="MobiDB-lite"/>
    </source>
</evidence>
<keyword evidence="6" id="KW-0804">Transcription</keyword>
<comment type="subcellular location">
    <subcellularLocation>
        <location evidence="1">Nucleus</location>
    </subcellularLocation>
</comment>
<dbReference type="Pfam" id="PF00447">
    <property type="entry name" value="HSF_DNA-bind"/>
    <property type="match status" value="1"/>
</dbReference>